<gene>
    <name evidence="9" type="ORF">SAMN05216377_114177</name>
</gene>
<evidence type="ECO:0000256" key="4">
    <source>
        <dbReference type="ARBA" id="ARBA00022801"/>
    </source>
</evidence>
<keyword evidence="4" id="KW-0378">Hydrolase</keyword>
<dbReference type="PANTHER" id="PTHR14969:SF62">
    <property type="entry name" value="DECAPRENYLPHOSPHORYL-5-PHOSPHORIBOSE PHOSPHATASE RV3807C-RELATED"/>
    <property type="match status" value="1"/>
</dbReference>
<feature type="transmembrane region" description="Helical" evidence="7">
    <location>
        <begin position="32"/>
        <end position="50"/>
    </location>
</feature>
<feature type="transmembrane region" description="Helical" evidence="7">
    <location>
        <begin position="156"/>
        <end position="178"/>
    </location>
</feature>
<name>A0A1G7WM45_PSEOR</name>
<evidence type="ECO:0000256" key="7">
    <source>
        <dbReference type="SAM" id="Phobius"/>
    </source>
</evidence>
<dbReference type="CDD" id="cd03392">
    <property type="entry name" value="PAP2_like_2"/>
    <property type="match status" value="1"/>
</dbReference>
<feature type="transmembrane region" description="Helical" evidence="7">
    <location>
        <begin position="6"/>
        <end position="25"/>
    </location>
</feature>
<dbReference type="Proteomes" id="UP000198967">
    <property type="component" value="Unassembled WGS sequence"/>
</dbReference>
<evidence type="ECO:0000256" key="3">
    <source>
        <dbReference type="ARBA" id="ARBA00022692"/>
    </source>
</evidence>
<keyword evidence="10" id="KW-1185">Reference proteome</keyword>
<keyword evidence="5 7" id="KW-1133">Transmembrane helix</keyword>
<dbReference type="InterPro" id="IPR000326">
    <property type="entry name" value="PAP2/HPO"/>
</dbReference>
<dbReference type="Pfam" id="PF01569">
    <property type="entry name" value="PAP2"/>
    <property type="match status" value="1"/>
</dbReference>
<organism evidence="9 10">
    <name type="scientific">Pseudonocardia oroxyli</name>
    <dbReference type="NCBI Taxonomy" id="366584"/>
    <lineage>
        <taxon>Bacteria</taxon>
        <taxon>Bacillati</taxon>
        <taxon>Actinomycetota</taxon>
        <taxon>Actinomycetes</taxon>
        <taxon>Pseudonocardiales</taxon>
        <taxon>Pseudonocardiaceae</taxon>
        <taxon>Pseudonocardia</taxon>
    </lineage>
</organism>
<feature type="transmembrane region" description="Helical" evidence="7">
    <location>
        <begin position="185"/>
        <end position="207"/>
    </location>
</feature>
<sequence length="248" mass="25391">MSTADATVVLGLSLMAAWLVAVVALRRRVPPGMLAGLGVAAVCFALYAGVVDAVADPAPLAGADAPVLAWLVAHRTPGLDTLLRAVSTVGGTLGMTVLAAAGALVLLVRQRMRHALLVVVAAAGAGLLVTLTKNLYQRERPPLAVRLTVETTYSLPSGHALGSAVVLGVLAVVVVLGLRSAAARALVAACAVLGTLIIGFSRLYLGAHWLTDVLAGWLLGAAWLALCVTLVRPHTTRASDLEEQAVAR</sequence>
<evidence type="ECO:0000256" key="2">
    <source>
        <dbReference type="ARBA" id="ARBA00022475"/>
    </source>
</evidence>
<evidence type="ECO:0000313" key="9">
    <source>
        <dbReference type="EMBL" id="SDG72993.1"/>
    </source>
</evidence>
<dbReference type="PANTHER" id="PTHR14969">
    <property type="entry name" value="SPHINGOSINE-1-PHOSPHATE PHOSPHOHYDROLASE"/>
    <property type="match status" value="1"/>
</dbReference>
<dbReference type="GO" id="GO:0016787">
    <property type="term" value="F:hydrolase activity"/>
    <property type="evidence" value="ECO:0007669"/>
    <property type="project" value="UniProtKB-KW"/>
</dbReference>
<dbReference type="SUPFAM" id="SSF48317">
    <property type="entry name" value="Acid phosphatase/Vanadium-dependent haloperoxidase"/>
    <property type="match status" value="1"/>
</dbReference>
<keyword evidence="2" id="KW-1003">Cell membrane</keyword>
<proteinExistence type="predicted"/>
<dbReference type="EMBL" id="FNBE01000014">
    <property type="protein sequence ID" value="SDG72993.1"/>
    <property type="molecule type" value="Genomic_DNA"/>
</dbReference>
<protein>
    <submittedName>
        <fullName evidence="9">Undecaprenyl-diphosphatase</fullName>
    </submittedName>
</protein>
<dbReference type="STRING" id="366584.SAMN05216377_114177"/>
<feature type="transmembrane region" description="Helical" evidence="7">
    <location>
        <begin position="213"/>
        <end position="231"/>
    </location>
</feature>
<feature type="transmembrane region" description="Helical" evidence="7">
    <location>
        <begin position="85"/>
        <end position="108"/>
    </location>
</feature>
<dbReference type="SMART" id="SM00014">
    <property type="entry name" value="acidPPc"/>
    <property type="match status" value="1"/>
</dbReference>
<dbReference type="Gene3D" id="1.20.144.10">
    <property type="entry name" value="Phosphatidic acid phosphatase type 2/haloperoxidase"/>
    <property type="match status" value="1"/>
</dbReference>
<evidence type="ECO:0000259" key="8">
    <source>
        <dbReference type="SMART" id="SM00014"/>
    </source>
</evidence>
<keyword evidence="3 7" id="KW-0812">Transmembrane</keyword>
<dbReference type="RefSeq" id="WP_093087842.1">
    <property type="nucleotide sequence ID" value="NZ_FNBE01000014.1"/>
</dbReference>
<feature type="transmembrane region" description="Helical" evidence="7">
    <location>
        <begin position="115"/>
        <end position="136"/>
    </location>
</feature>
<dbReference type="AlphaFoldDB" id="A0A1G7WM45"/>
<evidence type="ECO:0000313" key="10">
    <source>
        <dbReference type="Proteomes" id="UP000198967"/>
    </source>
</evidence>
<evidence type="ECO:0000256" key="6">
    <source>
        <dbReference type="ARBA" id="ARBA00023136"/>
    </source>
</evidence>
<dbReference type="GO" id="GO:0005886">
    <property type="term" value="C:plasma membrane"/>
    <property type="evidence" value="ECO:0007669"/>
    <property type="project" value="UniProtKB-SubCell"/>
</dbReference>
<accession>A0A1G7WM45</accession>
<reference evidence="9 10" key="1">
    <citation type="submission" date="2016-10" db="EMBL/GenBank/DDBJ databases">
        <authorList>
            <person name="de Groot N.N."/>
        </authorList>
    </citation>
    <scope>NUCLEOTIDE SEQUENCE [LARGE SCALE GENOMIC DNA]</scope>
    <source>
        <strain evidence="9 10">CGMCC 4.3143</strain>
    </source>
</reference>
<evidence type="ECO:0000256" key="5">
    <source>
        <dbReference type="ARBA" id="ARBA00022989"/>
    </source>
</evidence>
<keyword evidence="6 7" id="KW-0472">Membrane</keyword>
<evidence type="ECO:0000256" key="1">
    <source>
        <dbReference type="ARBA" id="ARBA00004651"/>
    </source>
</evidence>
<feature type="domain" description="Phosphatidic acid phosphatase type 2/haloperoxidase" evidence="8">
    <location>
        <begin position="116"/>
        <end position="228"/>
    </location>
</feature>
<dbReference type="InterPro" id="IPR036938">
    <property type="entry name" value="PAP2/HPO_sf"/>
</dbReference>
<comment type="subcellular location">
    <subcellularLocation>
        <location evidence="1">Cell membrane</location>
        <topology evidence="1">Multi-pass membrane protein</topology>
    </subcellularLocation>
</comment>